<dbReference type="EMBL" id="OE841762">
    <property type="protein sequence ID" value="CAD7596980.1"/>
    <property type="molecule type" value="Genomic_DNA"/>
</dbReference>
<sequence>MAVIKNRWLANRLGGDMFSVICKVHQSPSLAEEGKTQAGLWLEKWTRMTFLLRGRNITGNESKYRVRMGNRIF</sequence>
<protein>
    <submittedName>
        <fullName evidence="1">Uncharacterized protein</fullName>
    </submittedName>
</protein>
<organism evidence="1">
    <name type="scientific">Timema genevievae</name>
    <name type="common">Walking stick</name>
    <dbReference type="NCBI Taxonomy" id="629358"/>
    <lineage>
        <taxon>Eukaryota</taxon>
        <taxon>Metazoa</taxon>
        <taxon>Ecdysozoa</taxon>
        <taxon>Arthropoda</taxon>
        <taxon>Hexapoda</taxon>
        <taxon>Insecta</taxon>
        <taxon>Pterygota</taxon>
        <taxon>Neoptera</taxon>
        <taxon>Polyneoptera</taxon>
        <taxon>Phasmatodea</taxon>
        <taxon>Timematodea</taxon>
        <taxon>Timematoidea</taxon>
        <taxon>Timematidae</taxon>
        <taxon>Timema</taxon>
    </lineage>
</organism>
<dbReference type="AlphaFoldDB" id="A0A7R9K0J8"/>
<reference evidence="1" key="1">
    <citation type="submission" date="2020-11" db="EMBL/GenBank/DDBJ databases">
        <authorList>
            <person name="Tran Van P."/>
        </authorList>
    </citation>
    <scope>NUCLEOTIDE SEQUENCE</scope>
</reference>
<gene>
    <name evidence="1" type="ORF">TGEB3V08_LOCUS6612</name>
</gene>
<evidence type="ECO:0000313" key="1">
    <source>
        <dbReference type="EMBL" id="CAD7596980.1"/>
    </source>
</evidence>
<accession>A0A7R9K0J8</accession>
<name>A0A7R9K0J8_TIMGE</name>
<proteinExistence type="predicted"/>